<comment type="caution">
    <text evidence="2">The sequence shown here is derived from an EMBL/GenBank/DDBJ whole genome shotgun (WGS) entry which is preliminary data.</text>
</comment>
<dbReference type="EMBL" id="JBCEZU010000059">
    <property type="protein sequence ID" value="KAK9534399.1"/>
    <property type="molecule type" value="Genomic_DNA"/>
</dbReference>
<name>A0AAW1FL76_ZOAVI</name>
<feature type="compositionally biased region" description="Polar residues" evidence="1">
    <location>
        <begin position="24"/>
        <end position="34"/>
    </location>
</feature>
<feature type="region of interest" description="Disordered" evidence="1">
    <location>
        <begin position="1"/>
        <end position="79"/>
    </location>
</feature>
<dbReference type="AlphaFoldDB" id="A0AAW1FL76"/>
<sequence length="79" mass="8015">MSGSADSPASSSAASAEHSGGSRTALTPTGGEQHSSQKKKPAAASLQWTSGDLSLTPQSSVLSFPHHPHCEPATTEELD</sequence>
<evidence type="ECO:0000313" key="3">
    <source>
        <dbReference type="Proteomes" id="UP001488805"/>
    </source>
</evidence>
<evidence type="ECO:0000313" key="2">
    <source>
        <dbReference type="EMBL" id="KAK9534399.1"/>
    </source>
</evidence>
<accession>A0AAW1FL76</accession>
<evidence type="ECO:0000256" key="1">
    <source>
        <dbReference type="SAM" id="MobiDB-lite"/>
    </source>
</evidence>
<organism evidence="2 3">
    <name type="scientific">Zoarces viviparus</name>
    <name type="common">Viviparous eelpout</name>
    <name type="synonym">Blennius viviparus</name>
    <dbReference type="NCBI Taxonomy" id="48416"/>
    <lineage>
        <taxon>Eukaryota</taxon>
        <taxon>Metazoa</taxon>
        <taxon>Chordata</taxon>
        <taxon>Craniata</taxon>
        <taxon>Vertebrata</taxon>
        <taxon>Euteleostomi</taxon>
        <taxon>Actinopterygii</taxon>
        <taxon>Neopterygii</taxon>
        <taxon>Teleostei</taxon>
        <taxon>Neoteleostei</taxon>
        <taxon>Acanthomorphata</taxon>
        <taxon>Eupercaria</taxon>
        <taxon>Perciformes</taxon>
        <taxon>Cottioidei</taxon>
        <taxon>Zoarcales</taxon>
        <taxon>Zoarcidae</taxon>
        <taxon>Zoarcinae</taxon>
        <taxon>Zoarces</taxon>
    </lineage>
</organism>
<dbReference type="Proteomes" id="UP001488805">
    <property type="component" value="Unassembled WGS sequence"/>
</dbReference>
<gene>
    <name evidence="2" type="ORF">VZT92_008259</name>
</gene>
<feature type="compositionally biased region" description="Low complexity" evidence="1">
    <location>
        <begin position="1"/>
        <end position="22"/>
    </location>
</feature>
<protein>
    <submittedName>
        <fullName evidence="2">Uncharacterized protein</fullName>
    </submittedName>
</protein>
<keyword evidence="3" id="KW-1185">Reference proteome</keyword>
<reference evidence="2 3" key="1">
    <citation type="journal article" date="2024" name="Genome Biol. Evol.">
        <title>Chromosome-level genome assembly of the viviparous eelpout Zoarces viviparus.</title>
        <authorList>
            <person name="Fuhrmann N."/>
            <person name="Brasseur M.V."/>
            <person name="Bakowski C.E."/>
            <person name="Podsiadlowski L."/>
            <person name="Prost S."/>
            <person name="Krehenwinkel H."/>
            <person name="Mayer C."/>
        </authorList>
    </citation>
    <scope>NUCLEOTIDE SEQUENCE [LARGE SCALE GENOMIC DNA]</scope>
    <source>
        <strain evidence="2">NO-MEL_2022_Ind0_liver</strain>
    </source>
</reference>
<proteinExistence type="predicted"/>
<feature type="compositionally biased region" description="Polar residues" evidence="1">
    <location>
        <begin position="46"/>
        <end position="62"/>
    </location>
</feature>